<dbReference type="Proteomes" id="UP000031637">
    <property type="component" value="Chromosome"/>
</dbReference>
<dbReference type="RefSeq" id="WP_041097274.1">
    <property type="nucleotide sequence ID" value="NZ_AP012547.1"/>
</dbReference>
<evidence type="ECO:0008006" key="3">
    <source>
        <dbReference type="Google" id="ProtNLM"/>
    </source>
</evidence>
<protein>
    <recommendedName>
        <fullName evidence="3">DNA-binding protein</fullName>
    </recommendedName>
</protein>
<dbReference type="HOGENOM" id="CLU_124846_1_0_4"/>
<dbReference type="InterPro" id="IPR010982">
    <property type="entry name" value="Lambda_DNA-bd_dom_sf"/>
</dbReference>
<proteinExistence type="predicted"/>
<dbReference type="STRING" id="1223802.SUTH_00807"/>
<gene>
    <name evidence="1" type="ORF">SUTH_00807</name>
</gene>
<accession>W0SCX8</accession>
<name>W0SCX8_9PROT</name>
<dbReference type="EMBL" id="AP012547">
    <property type="protein sequence ID" value="BAO28615.1"/>
    <property type="molecule type" value="Genomic_DNA"/>
</dbReference>
<dbReference type="OrthoDB" id="8908960at2"/>
<dbReference type="KEGG" id="shd:SUTH_00807"/>
<sequence length="135" mass="15693">MDKAKAKFAQRLRRAMEEAGYEGKPAVLEREFNQRYWGKPVTLHGVRRWLVGETFPANDKLLALAKWLNVTPQELRDGVEIARQVSERRKRWDEGIGYQEREMFEAFMSLPVPQRKAVREVILGLVLAGKTEPKK</sequence>
<dbReference type="GO" id="GO:0003677">
    <property type="term" value="F:DNA binding"/>
    <property type="evidence" value="ECO:0007669"/>
    <property type="project" value="InterPro"/>
</dbReference>
<organism evidence="1 2">
    <name type="scientific">Sulfuritalea hydrogenivorans sk43H</name>
    <dbReference type="NCBI Taxonomy" id="1223802"/>
    <lineage>
        <taxon>Bacteria</taxon>
        <taxon>Pseudomonadati</taxon>
        <taxon>Pseudomonadota</taxon>
        <taxon>Betaproteobacteria</taxon>
        <taxon>Nitrosomonadales</taxon>
        <taxon>Sterolibacteriaceae</taxon>
        <taxon>Sulfuritalea</taxon>
    </lineage>
</organism>
<dbReference type="AlphaFoldDB" id="W0SCX8"/>
<evidence type="ECO:0000313" key="1">
    <source>
        <dbReference type="EMBL" id="BAO28615.1"/>
    </source>
</evidence>
<dbReference type="Gene3D" id="1.10.260.40">
    <property type="entry name" value="lambda repressor-like DNA-binding domains"/>
    <property type="match status" value="1"/>
</dbReference>
<keyword evidence="2" id="KW-1185">Reference proteome</keyword>
<reference evidence="1 2" key="1">
    <citation type="journal article" date="2014" name="Syst. Appl. Microbiol.">
        <title>Complete genomes of freshwater sulfur oxidizers Sulfuricella denitrificans skB26 and Sulfuritalea hydrogenivorans sk43H: genetic insights into the sulfur oxidation pathway of betaproteobacteria.</title>
        <authorList>
            <person name="Watanabe T."/>
            <person name="Kojima H."/>
            <person name="Fukui M."/>
        </authorList>
    </citation>
    <scope>NUCLEOTIDE SEQUENCE [LARGE SCALE GENOMIC DNA]</scope>
    <source>
        <strain evidence="1">DSM22779</strain>
    </source>
</reference>
<evidence type="ECO:0000313" key="2">
    <source>
        <dbReference type="Proteomes" id="UP000031637"/>
    </source>
</evidence>